<evidence type="ECO:0000313" key="5">
    <source>
        <dbReference type="EMBL" id="OUJ74501.1"/>
    </source>
</evidence>
<comment type="similarity">
    <text evidence="1">Belongs to the BlaI transcriptional regulatory family.</text>
</comment>
<sequence>MERLTQPEEDAMQVLWQLDGGFVKDVLEHLPTPAPPYTTLASTIRNLERKGYVQGTKLGNSYRYAPLVRAEDYRRTFMSSFVSDYFRNSYKELVSFFAKEQKISADELQEIIRMIEQDKPK</sequence>
<name>A0A243WFG5_9BACT</name>
<keyword evidence="3" id="KW-0238">DNA-binding</keyword>
<dbReference type="AlphaFoldDB" id="A0A243WFG5"/>
<dbReference type="Gene3D" id="1.10.10.10">
    <property type="entry name" value="Winged helix-like DNA-binding domain superfamily/Winged helix DNA-binding domain"/>
    <property type="match status" value="1"/>
</dbReference>
<dbReference type="Gene3D" id="1.10.4040.10">
    <property type="entry name" value="Penicillinase repressor domain"/>
    <property type="match status" value="1"/>
</dbReference>
<dbReference type="PIRSF" id="PIRSF019455">
    <property type="entry name" value="CopR_AtkY"/>
    <property type="match status" value="1"/>
</dbReference>
<dbReference type="Pfam" id="PF03965">
    <property type="entry name" value="Penicillinase_R"/>
    <property type="match status" value="1"/>
</dbReference>
<dbReference type="SUPFAM" id="SSF46785">
    <property type="entry name" value="Winged helix' DNA-binding domain"/>
    <property type="match status" value="1"/>
</dbReference>
<evidence type="ECO:0000256" key="2">
    <source>
        <dbReference type="ARBA" id="ARBA00023015"/>
    </source>
</evidence>
<dbReference type="Proteomes" id="UP000194873">
    <property type="component" value="Unassembled WGS sequence"/>
</dbReference>
<dbReference type="InterPro" id="IPR036388">
    <property type="entry name" value="WH-like_DNA-bd_sf"/>
</dbReference>
<dbReference type="InterPro" id="IPR005650">
    <property type="entry name" value="BlaI_family"/>
</dbReference>
<gene>
    <name evidence="5" type="ORF">BXP70_06885</name>
</gene>
<keyword evidence="6" id="KW-1185">Reference proteome</keyword>
<dbReference type="GO" id="GO:0003677">
    <property type="term" value="F:DNA binding"/>
    <property type="evidence" value="ECO:0007669"/>
    <property type="project" value="UniProtKB-KW"/>
</dbReference>
<comment type="caution">
    <text evidence="5">The sequence shown here is derived from an EMBL/GenBank/DDBJ whole genome shotgun (WGS) entry which is preliminary data.</text>
</comment>
<accession>A0A243WFG5</accession>
<proteinExistence type="inferred from homology"/>
<dbReference type="GO" id="GO:0045892">
    <property type="term" value="P:negative regulation of DNA-templated transcription"/>
    <property type="evidence" value="ECO:0007669"/>
    <property type="project" value="InterPro"/>
</dbReference>
<evidence type="ECO:0000256" key="1">
    <source>
        <dbReference type="ARBA" id="ARBA00011046"/>
    </source>
</evidence>
<keyword evidence="4" id="KW-0804">Transcription</keyword>
<dbReference type="EMBL" id="MTSE01000003">
    <property type="protein sequence ID" value="OUJ74501.1"/>
    <property type="molecule type" value="Genomic_DNA"/>
</dbReference>
<organism evidence="5 6">
    <name type="scientific">Hymenobacter crusticola</name>
    <dbReference type="NCBI Taxonomy" id="1770526"/>
    <lineage>
        <taxon>Bacteria</taxon>
        <taxon>Pseudomonadati</taxon>
        <taxon>Bacteroidota</taxon>
        <taxon>Cytophagia</taxon>
        <taxon>Cytophagales</taxon>
        <taxon>Hymenobacteraceae</taxon>
        <taxon>Hymenobacter</taxon>
    </lineage>
</organism>
<evidence type="ECO:0000256" key="3">
    <source>
        <dbReference type="ARBA" id="ARBA00023125"/>
    </source>
</evidence>
<evidence type="ECO:0000313" key="6">
    <source>
        <dbReference type="Proteomes" id="UP000194873"/>
    </source>
</evidence>
<dbReference type="OrthoDB" id="1098508at2"/>
<dbReference type="InterPro" id="IPR036390">
    <property type="entry name" value="WH_DNA-bd_sf"/>
</dbReference>
<keyword evidence="2" id="KW-0805">Transcription regulation</keyword>
<reference evidence="5 6" key="1">
    <citation type="submission" date="2017-01" db="EMBL/GenBank/DDBJ databases">
        <title>A new Hymenobacter.</title>
        <authorList>
            <person name="Liang Y."/>
            <person name="Feng F."/>
        </authorList>
    </citation>
    <scope>NUCLEOTIDE SEQUENCE [LARGE SCALE GENOMIC DNA]</scope>
    <source>
        <strain evidence="5">MIMBbqt21</strain>
    </source>
</reference>
<dbReference type="RefSeq" id="WP_086593299.1">
    <property type="nucleotide sequence ID" value="NZ_MTSE01000003.1"/>
</dbReference>
<protein>
    <submittedName>
        <fullName evidence="5">Transcriptional regulator</fullName>
    </submittedName>
</protein>
<evidence type="ECO:0000256" key="4">
    <source>
        <dbReference type="ARBA" id="ARBA00023163"/>
    </source>
</evidence>